<dbReference type="Gene3D" id="3.20.20.140">
    <property type="entry name" value="Metal-dependent hydrolases"/>
    <property type="match status" value="1"/>
</dbReference>
<dbReference type="InterPro" id="IPR032466">
    <property type="entry name" value="Metal_Hydrolase"/>
</dbReference>
<keyword evidence="3 8" id="KW-0210">Decarboxylase</keyword>
<dbReference type="GO" id="GO:0016787">
    <property type="term" value="F:hydrolase activity"/>
    <property type="evidence" value="ECO:0007669"/>
    <property type="project" value="InterPro"/>
</dbReference>
<dbReference type="PANTHER" id="PTHR21240:SF29">
    <property type="entry name" value="AMIDOHYDROLASE-RELATED DOMAIN-CONTAINING PROTEIN"/>
    <property type="match status" value="1"/>
</dbReference>
<dbReference type="GO" id="GO:0046872">
    <property type="term" value="F:metal ion binding"/>
    <property type="evidence" value="ECO:0007669"/>
    <property type="project" value="UniProtKB-KW"/>
</dbReference>
<proteinExistence type="inferred from homology"/>
<gene>
    <name evidence="10" type="ORF">BDV29DRAFT_188159</name>
</gene>
<keyword evidence="11" id="KW-1185">Reference proteome</keyword>
<dbReference type="EMBL" id="ML732161">
    <property type="protein sequence ID" value="KAB8078108.1"/>
    <property type="molecule type" value="Genomic_DNA"/>
</dbReference>
<evidence type="ECO:0000256" key="5">
    <source>
        <dbReference type="ARBA" id="ARBA00023239"/>
    </source>
</evidence>
<dbReference type="InterPro" id="IPR032465">
    <property type="entry name" value="ACMSD"/>
</dbReference>
<keyword evidence="5 8" id="KW-0456">Lyase</keyword>
<evidence type="ECO:0000256" key="4">
    <source>
        <dbReference type="ARBA" id="ARBA00022833"/>
    </source>
</evidence>
<evidence type="ECO:0000256" key="2">
    <source>
        <dbReference type="ARBA" id="ARBA00022723"/>
    </source>
</evidence>
<dbReference type="PANTHER" id="PTHR21240">
    <property type="entry name" value="2-AMINO-3-CARBOXYLMUCONATE-6-SEMIALDEHYDE DECARBOXYLASE"/>
    <property type="match status" value="1"/>
</dbReference>
<comment type="catalytic activity">
    <reaction evidence="6">
        <text>6-methylsalicylate + H(+) = 3-methylphenol + CO2</text>
        <dbReference type="Rhea" id="RHEA:23112"/>
        <dbReference type="ChEBI" id="CHEBI:15378"/>
        <dbReference type="ChEBI" id="CHEBI:16526"/>
        <dbReference type="ChEBI" id="CHEBI:17231"/>
        <dbReference type="ChEBI" id="CHEBI:36658"/>
        <dbReference type="EC" id="4.1.1.52"/>
    </reaction>
    <physiologicalReaction direction="left-to-right" evidence="6">
        <dbReference type="Rhea" id="RHEA:23113"/>
    </physiologicalReaction>
</comment>
<dbReference type="GO" id="GO:0019748">
    <property type="term" value="P:secondary metabolic process"/>
    <property type="evidence" value="ECO:0007669"/>
    <property type="project" value="TreeGrafter"/>
</dbReference>
<dbReference type="EC" id="4.1.1.52" evidence="7"/>
<evidence type="ECO:0000256" key="3">
    <source>
        <dbReference type="ARBA" id="ARBA00022793"/>
    </source>
</evidence>
<evidence type="ECO:0000313" key="10">
    <source>
        <dbReference type="EMBL" id="KAB8078108.1"/>
    </source>
</evidence>
<accession>A0A5N5XBG2</accession>
<reference evidence="10 11" key="1">
    <citation type="submission" date="2019-04" db="EMBL/GenBank/DDBJ databases">
        <title>Friends and foes A comparative genomics study of 23 Aspergillus species from section Flavi.</title>
        <authorList>
            <consortium name="DOE Joint Genome Institute"/>
            <person name="Kjaerbolling I."/>
            <person name="Vesth T."/>
            <person name="Frisvad J.C."/>
            <person name="Nybo J.L."/>
            <person name="Theobald S."/>
            <person name="Kildgaard S."/>
            <person name="Isbrandt T."/>
            <person name="Kuo A."/>
            <person name="Sato A."/>
            <person name="Lyhne E.K."/>
            <person name="Kogle M.E."/>
            <person name="Wiebenga A."/>
            <person name="Kun R.S."/>
            <person name="Lubbers R.J."/>
            <person name="Makela M.R."/>
            <person name="Barry K."/>
            <person name="Chovatia M."/>
            <person name="Clum A."/>
            <person name="Daum C."/>
            <person name="Haridas S."/>
            <person name="He G."/>
            <person name="LaButti K."/>
            <person name="Lipzen A."/>
            <person name="Mondo S."/>
            <person name="Riley R."/>
            <person name="Salamov A."/>
            <person name="Simmons B.A."/>
            <person name="Magnuson J.K."/>
            <person name="Henrissat B."/>
            <person name="Mortensen U.H."/>
            <person name="Larsen T.O."/>
            <person name="Devries R.P."/>
            <person name="Grigoriev I.V."/>
            <person name="Machida M."/>
            <person name="Baker S.E."/>
            <person name="Andersen M.R."/>
        </authorList>
    </citation>
    <scope>NUCLEOTIDE SEQUENCE [LARGE SCALE GENOMIC DNA]</scope>
    <source>
        <strain evidence="10 11">CBS 151.66</strain>
    </source>
</reference>
<keyword evidence="2" id="KW-0479">Metal-binding</keyword>
<dbReference type="Proteomes" id="UP000326565">
    <property type="component" value="Unassembled WGS sequence"/>
</dbReference>
<dbReference type="SUPFAM" id="SSF51556">
    <property type="entry name" value="Metallo-dependent hydrolases"/>
    <property type="match status" value="1"/>
</dbReference>
<dbReference type="GO" id="GO:0047596">
    <property type="term" value="F:6-methylsalicylate decarboxylase activity"/>
    <property type="evidence" value="ECO:0007669"/>
    <property type="project" value="UniProtKB-EC"/>
</dbReference>
<dbReference type="GO" id="GO:0005829">
    <property type="term" value="C:cytosol"/>
    <property type="evidence" value="ECO:0007669"/>
    <property type="project" value="TreeGrafter"/>
</dbReference>
<evidence type="ECO:0000256" key="8">
    <source>
        <dbReference type="RuleBase" id="RU366045"/>
    </source>
</evidence>
<dbReference type="OrthoDB" id="2832284at2759"/>
<dbReference type="AlphaFoldDB" id="A0A5N5XBG2"/>
<dbReference type="InterPro" id="IPR006680">
    <property type="entry name" value="Amidohydro-rel"/>
</dbReference>
<comment type="similarity">
    <text evidence="1">Belongs to the metallo-dependent hydrolases superfamily. ACMSD family.</text>
</comment>
<feature type="domain" description="Amidohydrolase-related" evidence="9">
    <location>
        <begin position="4"/>
        <end position="286"/>
    </location>
</feature>
<protein>
    <recommendedName>
        <fullName evidence="7">6-methylsalicylate decarboxylase</fullName>
        <ecNumber evidence="7">4.1.1.52</ecNumber>
    </recommendedName>
</protein>
<dbReference type="Pfam" id="PF04909">
    <property type="entry name" value="Amidohydro_2"/>
    <property type="match status" value="1"/>
</dbReference>
<evidence type="ECO:0000256" key="6">
    <source>
        <dbReference type="ARBA" id="ARBA00036832"/>
    </source>
</evidence>
<organism evidence="10 11">
    <name type="scientific">Aspergillus leporis</name>
    <dbReference type="NCBI Taxonomy" id="41062"/>
    <lineage>
        <taxon>Eukaryota</taxon>
        <taxon>Fungi</taxon>
        <taxon>Dikarya</taxon>
        <taxon>Ascomycota</taxon>
        <taxon>Pezizomycotina</taxon>
        <taxon>Eurotiomycetes</taxon>
        <taxon>Eurotiomycetidae</taxon>
        <taxon>Eurotiales</taxon>
        <taxon>Aspergillaceae</taxon>
        <taxon>Aspergillus</taxon>
        <taxon>Aspergillus subgen. Circumdati</taxon>
    </lineage>
</organism>
<evidence type="ECO:0000256" key="7">
    <source>
        <dbReference type="ARBA" id="ARBA00038889"/>
    </source>
</evidence>
<evidence type="ECO:0000256" key="1">
    <source>
        <dbReference type="ARBA" id="ARBA00005871"/>
    </source>
</evidence>
<sequence length="321" mass="35482">MSKIDVHHHFYPPALVKALQESGGDPSGWYIPPWTLELDQEIMTLLGVRTTILSVTAPGACILKDSKRAARLARECNEYAAAIRDARPGQYGFFASLPPLCDTQAALNEISYALTTLKADGVTLFTRYGSKHHYLGHSSFRPIWAELSRRKAVVFVHPTHAVDTQWVNSLMPQPIFDYPQETGRTAMDLITSRVLQTYPGCKVILSHAGGTLPYLIHRAASLLASMPTGCRQTRNEMIEAAREFYFDTALSGNAITLPALLAFAKPGHVLFGSDFPNAPREAITQFTDYINSGLSNDHHSHVCSQAGLALFPRLRPHLEKL</sequence>
<name>A0A5N5XBG2_9EURO</name>
<evidence type="ECO:0000313" key="11">
    <source>
        <dbReference type="Proteomes" id="UP000326565"/>
    </source>
</evidence>
<keyword evidence="4" id="KW-0862">Zinc</keyword>
<evidence type="ECO:0000259" key="9">
    <source>
        <dbReference type="Pfam" id="PF04909"/>
    </source>
</evidence>